<evidence type="ECO:0000313" key="1">
    <source>
        <dbReference type="EMBL" id="JAE32566.1"/>
    </source>
</evidence>
<reference evidence="1" key="2">
    <citation type="journal article" date="2015" name="Data Brief">
        <title>Shoot transcriptome of the giant reed, Arundo donax.</title>
        <authorList>
            <person name="Barrero R.A."/>
            <person name="Guerrero F.D."/>
            <person name="Moolhuijzen P."/>
            <person name="Goolsby J.A."/>
            <person name="Tidwell J."/>
            <person name="Bellgard S.E."/>
            <person name="Bellgard M.I."/>
        </authorList>
    </citation>
    <scope>NUCLEOTIDE SEQUENCE</scope>
    <source>
        <tissue evidence="1">Shoot tissue taken approximately 20 cm above the soil surface</tissue>
    </source>
</reference>
<sequence length="9" mass="761">MVGRGGGGA</sequence>
<reference evidence="1" key="1">
    <citation type="submission" date="2014-09" db="EMBL/GenBank/DDBJ databases">
        <authorList>
            <person name="Magalhaes I.L.F."/>
            <person name="Oliveira U."/>
            <person name="Santos F.R."/>
            <person name="Vidigal T.H.D.A."/>
            <person name="Brescovit A.D."/>
            <person name="Santos A.J."/>
        </authorList>
    </citation>
    <scope>NUCLEOTIDE SEQUENCE</scope>
    <source>
        <tissue evidence="1">Shoot tissue taken approximately 20 cm above the soil surface</tissue>
    </source>
</reference>
<protein>
    <submittedName>
        <fullName evidence="1">Uncharacterized protein</fullName>
    </submittedName>
</protein>
<name>A0A0A9HCK0_ARUDO</name>
<accession>A0A0A9HCK0</accession>
<organism evidence="1">
    <name type="scientific">Arundo donax</name>
    <name type="common">Giant reed</name>
    <name type="synonym">Donax arundinaceus</name>
    <dbReference type="NCBI Taxonomy" id="35708"/>
    <lineage>
        <taxon>Eukaryota</taxon>
        <taxon>Viridiplantae</taxon>
        <taxon>Streptophyta</taxon>
        <taxon>Embryophyta</taxon>
        <taxon>Tracheophyta</taxon>
        <taxon>Spermatophyta</taxon>
        <taxon>Magnoliopsida</taxon>
        <taxon>Liliopsida</taxon>
        <taxon>Poales</taxon>
        <taxon>Poaceae</taxon>
        <taxon>PACMAD clade</taxon>
        <taxon>Arundinoideae</taxon>
        <taxon>Arundineae</taxon>
        <taxon>Arundo</taxon>
    </lineage>
</organism>
<proteinExistence type="predicted"/>
<dbReference type="EMBL" id="GBRH01165330">
    <property type="protein sequence ID" value="JAE32566.1"/>
    <property type="molecule type" value="Transcribed_RNA"/>
</dbReference>